<dbReference type="Pfam" id="PF13976">
    <property type="entry name" value="gag_pre-integrs"/>
    <property type="match status" value="1"/>
</dbReference>
<evidence type="ECO:0000256" key="1">
    <source>
        <dbReference type="PROSITE-ProRule" id="PRU00047"/>
    </source>
</evidence>
<gene>
    <name evidence="4" type="ORF">Tci_222871</name>
</gene>
<dbReference type="AlphaFoldDB" id="A0A699GZL4"/>
<dbReference type="PROSITE" id="PS50158">
    <property type="entry name" value="ZF_CCHC"/>
    <property type="match status" value="1"/>
</dbReference>
<dbReference type="SMART" id="SM00343">
    <property type="entry name" value="ZnF_C2HC"/>
    <property type="match status" value="1"/>
</dbReference>
<dbReference type="InterPro" id="IPR001878">
    <property type="entry name" value="Znf_CCHC"/>
</dbReference>
<dbReference type="Pfam" id="PF07727">
    <property type="entry name" value="RVT_2"/>
    <property type="match status" value="1"/>
</dbReference>
<evidence type="ECO:0000313" key="4">
    <source>
        <dbReference type="EMBL" id="GEW50895.1"/>
    </source>
</evidence>
<evidence type="ECO:0000259" key="3">
    <source>
        <dbReference type="PROSITE" id="PS50158"/>
    </source>
</evidence>
<dbReference type="InterPro" id="IPR013103">
    <property type="entry name" value="RVT_2"/>
</dbReference>
<evidence type="ECO:0000256" key="2">
    <source>
        <dbReference type="SAM" id="MobiDB-lite"/>
    </source>
</evidence>
<proteinExistence type="predicted"/>
<feature type="compositionally biased region" description="Basic and acidic residues" evidence="2">
    <location>
        <begin position="637"/>
        <end position="654"/>
    </location>
</feature>
<name>A0A699GZL4_TANCI</name>
<accession>A0A699GZL4</accession>
<feature type="domain" description="CCHC-type" evidence="3">
    <location>
        <begin position="236"/>
        <end position="251"/>
    </location>
</feature>
<comment type="caution">
    <text evidence="4">The sequence shown here is derived from an EMBL/GenBank/DDBJ whole genome shotgun (WGS) entry which is preliminary data.</text>
</comment>
<keyword evidence="1" id="KW-0862">Zinc</keyword>
<dbReference type="Pfam" id="PF14223">
    <property type="entry name" value="Retrotran_gag_2"/>
    <property type="match status" value="1"/>
</dbReference>
<dbReference type="GO" id="GO:0008270">
    <property type="term" value="F:zinc ion binding"/>
    <property type="evidence" value="ECO:0007669"/>
    <property type="project" value="UniProtKB-KW"/>
</dbReference>
<dbReference type="InterPro" id="IPR036875">
    <property type="entry name" value="Znf_CCHC_sf"/>
</dbReference>
<dbReference type="PANTHER" id="PTHR35317">
    <property type="entry name" value="OS04G0629600 PROTEIN"/>
    <property type="match status" value="1"/>
</dbReference>
<dbReference type="GO" id="GO:0003676">
    <property type="term" value="F:nucleic acid binding"/>
    <property type="evidence" value="ECO:0007669"/>
    <property type="project" value="InterPro"/>
</dbReference>
<dbReference type="SUPFAM" id="SSF57756">
    <property type="entry name" value="Retrovirus zinc finger-like domains"/>
    <property type="match status" value="1"/>
</dbReference>
<dbReference type="PANTHER" id="PTHR35317:SF35">
    <property type="entry name" value="DUF4219 DOMAIN-CONTAINING PROTEIN"/>
    <property type="match status" value="1"/>
</dbReference>
<dbReference type="EMBL" id="BKCJ010061378">
    <property type="protein sequence ID" value="GEW50895.1"/>
    <property type="molecule type" value="Genomic_DNA"/>
</dbReference>
<organism evidence="4">
    <name type="scientific">Tanacetum cinerariifolium</name>
    <name type="common">Dalmatian daisy</name>
    <name type="synonym">Chrysanthemum cinerariifolium</name>
    <dbReference type="NCBI Taxonomy" id="118510"/>
    <lineage>
        <taxon>Eukaryota</taxon>
        <taxon>Viridiplantae</taxon>
        <taxon>Streptophyta</taxon>
        <taxon>Embryophyta</taxon>
        <taxon>Tracheophyta</taxon>
        <taxon>Spermatophyta</taxon>
        <taxon>Magnoliopsida</taxon>
        <taxon>eudicotyledons</taxon>
        <taxon>Gunneridae</taxon>
        <taxon>Pentapetalae</taxon>
        <taxon>asterids</taxon>
        <taxon>campanulids</taxon>
        <taxon>Asterales</taxon>
        <taxon>Asteraceae</taxon>
        <taxon>Asteroideae</taxon>
        <taxon>Anthemideae</taxon>
        <taxon>Anthemidinae</taxon>
        <taxon>Tanacetum</taxon>
    </lineage>
</organism>
<sequence>MWRSKSSHRRMPKTIKNHNQRAYVGGSWSNSDEEREEKNKDEKCLMAKASNEVQDYALWDVIESGNSFVPVTQTTTAKGGDITTTISSPITAEEKIKKKNDVKARSMLLMTLPNEHLMTFNQYKDAKSLFATIETRFGGNEATKKTLLKQIYDNFSATSIESFDSIFNRLQKIVSQLAVMGEFISQEDLNLKILRSLPSEWNTHVVVWRNKPNLNTMSINDLYNNFNIFEQESKVKCYNCHKIRHFARDCRGPKNQDSRNRYQDSSRRTVYVEETHPKAMVAIDGVGFDWSYMAKDDVPTNMALMFESYGPKSCEKESKNASEDIPNELKEYPDAPLVKDMVSENKDCSAKSPIVVEKKTDVPKIDKVEFVRPKQHEKPVRKPVWPRAVNTARPNSAVVNAVRENQAHDKEHVLSLTLRNLMEDMLPLEDDKMVAKLLVKELLKLMCDKKNNVLFTNTGCFVLSPDFKLPDESQATLYESMLWHRRLGHINFKNINKLVKDNLVRAFKNETTDILKKFITEIENLVDKKVKNRALVVKPHNKTPYELFRGRTHALSFMRPFGCHVTILNTLDHLGKFDGKANESYFVRYSMNSAGPEWLFDIDMLTKLMNYVPVITGSNSDDFPDGSSLFDSSPKISSDDGKKHDEVSNKESRASNELNSAFEKLNTEYPGDPKMPGLETIATYDDSKKEVDFTNLESLIHVSPTPTTRTHKNHPLKQEIEILNTPVQTRSKLNPTNEQGVAKALSDPAWVEAMQKELLQFKLQKVWILVDLPKGKKSIDTKWVFKNKKDKRGIVIKNKAMLVTHGHTQEKGIDYDEVFAPVARIEAIRLFLAYASFIGFMVYQMDVKSAFVYGRIKEEVYVCQPSRFEDADHLDKVYKVVKALYGLHQAPRAWGVRFNPRKGSHVPIDLLFCASTHPS</sequence>
<reference evidence="4" key="1">
    <citation type="journal article" date="2019" name="Sci. Rep.">
        <title>Draft genome of Tanacetum cinerariifolium, the natural source of mosquito coil.</title>
        <authorList>
            <person name="Yamashiro T."/>
            <person name="Shiraishi A."/>
            <person name="Satake H."/>
            <person name="Nakayama K."/>
        </authorList>
    </citation>
    <scope>NUCLEOTIDE SEQUENCE</scope>
</reference>
<dbReference type="Gene3D" id="4.10.60.10">
    <property type="entry name" value="Zinc finger, CCHC-type"/>
    <property type="match status" value="1"/>
</dbReference>
<feature type="region of interest" description="Disordered" evidence="2">
    <location>
        <begin position="623"/>
        <end position="657"/>
    </location>
</feature>
<dbReference type="InterPro" id="IPR025724">
    <property type="entry name" value="GAG-pre-integrase_dom"/>
</dbReference>
<keyword evidence="1" id="KW-0863">Zinc-finger</keyword>
<keyword evidence="1" id="KW-0479">Metal-binding</keyword>
<protein>
    <recommendedName>
        <fullName evidence="3">CCHC-type domain-containing protein</fullName>
    </recommendedName>
</protein>